<dbReference type="GO" id="GO:0031176">
    <property type="term" value="F:endo-1,4-beta-xylanase activity"/>
    <property type="evidence" value="ECO:0007669"/>
    <property type="project" value="UniProtKB-EC"/>
</dbReference>
<keyword evidence="13" id="KW-1185">Reference proteome</keyword>
<feature type="region of interest" description="Disordered" evidence="10">
    <location>
        <begin position="1"/>
        <end position="26"/>
    </location>
</feature>
<accession>A0A934V9P8</accession>
<evidence type="ECO:0000256" key="5">
    <source>
        <dbReference type="ARBA" id="ARBA00022729"/>
    </source>
</evidence>
<dbReference type="EMBL" id="JAENII010000001">
    <property type="protein sequence ID" value="MBK1825468.1"/>
    <property type="molecule type" value="Genomic_DNA"/>
</dbReference>
<gene>
    <name evidence="12" type="ORF">JIN81_00430</name>
</gene>
<evidence type="ECO:0000313" key="13">
    <source>
        <dbReference type="Proteomes" id="UP000658278"/>
    </source>
</evidence>
<dbReference type="PROSITE" id="PS51760">
    <property type="entry name" value="GH10_2"/>
    <property type="match status" value="1"/>
</dbReference>
<dbReference type="InterPro" id="IPR001000">
    <property type="entry name" value="GH10_dom"/>
</dbReference>
<dbReference type="AlphaFoldDB" id="A0A934V9P8"/>
<dbReference type="Proteomes" id="UP000658278">
    <property type="component" value="Unassembled WGS sequence"/>
</dbReference>
<evidence type="ECO:0000256" key="7">
    <source>
        <dbReference type="ARBA" id="ARBA00023277"/>
    </source>
</evidence>
<evidence type="ECO:0000256" key="6">
    <source>
        <dbReference type="ARBA" id="ARBA00022801"/>
    </source>
</evidence>
<dbReference type="GO" id="GO:0045493">
    <property type="term" value="P:xylan catabolic process"/>
    <property type="evidence" value="ECO:0007669"/>
    <property type="project" value="UniProtKB-KW"/>
</dbReference>
<dbReference type="PANTHER" id="PTHR31490:SF88">
    <property type="entry name" value="BETA-XYLANASE"/>
    <property type="match status" value="1"/>
</dbReference>
<evidence type="ECO:0000256" key="8">
    <source>
        <dbReference type="ARBA" id="ARBA00023295"/>
    </source>
</evidence>
<evidence type="ECO:0000259" key="11">
    <source>
        <dbReference type="PROSITE" id="PS51760"/>
    </source>
</evidence>
<dbReference type="Pfam" id="PF00331">
    <property type="entry name" value="Glyco_hydro_10"/>
    <property type="match status" value="1"/>
</dbReference>
<evidence type="ECO:0000256" key="2">
    <source>
        <dbReference type="ARBA" id="ARBA00007495"/>
    </source>
</evidence>
<dbReference type="RefSeq" id="WP_234044353.1">
    <property type="nucleotide sequence ID" value="NZ_JAENII010000001.1"/>
</dbReference>
<evidence type="ECO:0000256" key="9">
    <source>
        <dbReference type="ARBA" id="ARBA00023326"/>
    </source>
</evidence>
<evidence type="ECO:0000256" key="1">
    <source>
        <dbReference type="ARBA" id="ARBA00000681"/>
    </source>
</evidence>
<organism evidence="12 13">
    <name type="scientific">Haloferula rosea</name>
    <dbReference type="NCBI Taxonomy" id="490093"/>
    <lineage>
        <taxon>Bacteria</taxon>
        <taxon>Pseudomonadati</taxon>
        <taxon>Verrucomicrobiota</taxon>
        <taxon>Verrucomicrobiia</taxon>
        <taxon>Verrucomicrobiales</taxon>
        <taxon>Verrucomicrobiaceae</taxon>
        <taxon>Haloferula</taxon>
    </lineage>
</organism>
<keyword evidence="6" id="KW-0378">Hydrolase</keyword>
<keyword evidence="8" id="KW-0326">Glycosidase</keyword>
<protein>
    <recommendedName>
        <fullName evidence="3">endo-1,4-beta-xylanase</fullName>
        <ecNumber evidence="3">3.2.1.8</ecNumber>
    </recommendedName>
</protein>
<proteinExistence type="inferred from homology"/>
<sequence length="612" mass="69361">MAHLLVAGPSIGAEPIQPPEGGKESVAFGPAGKLRVHEKEVGAEGDWKAMEDAPVGKAFHLTFNKGKVKEAKDVQLMVPLKRGVRKGDVMLISFWIRRPGAGGEPGPVSLYLQQGGGRKRHAYMFSAYRAWQQHVKAFESPSDFDPGKGNVGFHLGTAGPEIEIGDLRLINFGTEMKVEDLPESAISYRGREVDADWRQKALERIERIRKGDLTIKVLDVDGEPVKGAKVKVEMQRHAFQFGNTVRSAILGATEDKLPFTKDIDGNQVRVSYEDVEKYRQIVKDYCSAVTFESSLRPHAWKLANGKNPGWQERFRVFTQEAVPWLQEQGIDIRGHYIAWGAIDYNPMEKQFVGDPKGHRKWLWEHMADVLPRTNGFVNEWDTLNHIVAWGKHTYEIEYGGLDIYVDVMKEARRLAPDARHAVNEGKVLPDGYKREPYKRIIRYLNEHGQAPDVVGFMAHFDQTSLTPPEELLQVYDDFAEIAPRLQLSEFDVEVGDDESLQADYYRDVMIASFSHPNFVGIVQWGFWENAHWKPHAALWRADWSLKPVGKVFVDLVRNQWWTRESATTNESGECSIRGFLGSYEITVDYDDQVATAELSLTRDGSSQVIRLK</sequence>
<keyword evidence="4" id="KW-0858">Xylan degradation</keyword>
<keyword evidence="9" id="KW-0624">Polysaccharide degradation</keyword>
<name>A0A934V9P8_9BACT</name>
<evidence type="ECO:0000256" key="3">
    <source>
        <dbReference type="ARBA" id="ARBA00012590"/>
    </source>
</evidence>
<dbReference type="Gene3D" id="3.20.20.80">
    <property type="entry name" value="Glycosidases"/>
    <property type="match status" value="1"/>
</dbReference>
<reference evidence="12" key="1">
    <citation type="submission" date="2021-01" db="EMBL/GenBank/DDBJ databases">
        <title>Modified the classification status of verrucomicrobia.</title>
        <authorList>
            <person name="Feng X."/>
        </authorList>
    </citation>
    <scope>NUCLEOTIDE SEQUENCE</scope>
    <source>
        <strain evidence="12">KCTC 22201</strain>
    </source>
</reference>
<evidence type="ECO:0000313" key="12">
    <source>
        <dbReference type="EMBL" id="MBK1825468.1"/>
    </source>
</evidence>
<evidence type="ECO:0000256" key="4">
    <source>
        <dbReference type="ARBA" id="ARBA00022651"/>
    </source>
</evidence>
<comment type="catalytic activity">
    <reaction evidence="1">
        <text>Endohydrolysis of (1-&gt;4)-beta-D-xylosidic linkages in xylans.</text>
        <dbReference type="EC" id="3.2.1.8"/>
    </reaction>
</comment>
<feature type="domain" description="GH10" evidence="11">
    <location>
        <begin position="262"/>
        <end position="555"/>
    </location>
</feature>
<keyword evidence="7" id="KW-0119">Carbohydrate metabolism</keyword>
<dbReference type="InterPro" id="IPR017853">
    <property type="entry name" value="GH"/>
</dbReference>
<dbReference type="SUPFAM" id="SSF51445">
    <property type="entry name" value="(Trans)glycosidases"/>
    <property type="match status" value="1"/>
</dbReference>
<dbReference type="InterPro" id="IPR044846">
    <property type="entry name" value="GH10"/>
</dbReference>
<dbReference type="EC" id="3.2.1.8" evidence="3"/>
<keyword evidence="5" id="KW-0732">Signal</keyword>
<comment type="similarity">
    <text evidence="2">Belongs to the glycosyl hydrolase 10 (cellulase F) family.</text>
</comment>
<evidence type="ECO:0000256" key="10">
    <source>
        <dbReference type="SAM" id="MobiDB-lite"/>
    </source>
</evidence>
<dbReference type="PANTHER" id="PTHR31490">
    <property type="entry name" value="GLYCOSYL HYDROLASE"/>
    <property type="match status" value="1"/>
</dbReference>
<comment type="caution">
    <text evidence="12">The sequence shown here is derived from an EMBL/GenBank/DDBJ whole genome shotgun (WGS) entry which is preliminary data.</text>
</comment>